<gene>
    <name evidence="1" type="ORF">COCCADRAFT_82019</name>
</gene>
<proteinExistence type="predicted"/>
<accession>W6YHT1</accession>
<reference evidence="1 2" key="1">
    <citation type="journal article" date="2013" name="PLoS Genet.">
        <title>Comparative genome structure, secondary metabolite, and effector coding capacity across Cochliobolus pathogens.</title>
        <authorList>
            <person name="Condon B.J."/>
            <person name="Leng Y."/>
            <person name="Wu D."/>
            <person name="Bushley K.E."/>
            <person name="Ohm R.A."/>
            <person name="Otillar R."/>
            <person name="Martin J."/>
            <person name="Schackwitz W."/>
            <person name="Grimwood J."/>
            <person name="MohdZainudin N."/>
            <person name="Xue C."/>
            <person name="Wang R."/>
            <person name="Manning V.A."/>
            <person name="Dhillon B."/>
            <person name="Tu Z.J."/>
            <person name="Steffenson B.J."/>
            <person name="Salamov A."/>
            <person name="Sun H."/>
            <person name="Lowry S."/>
            <person name="LaButti K."/>
            <person name="Han J."/>
            <person name="Copeland A."/>
            <person name="Lindquist E."/>
            <person name="Barry K."/>
            <person name="Schmutz J."/>
            <person name="Baker S.E."/>
            <person name="Ciuffetti L.M."/>
            <person name="Grigoriev I.V."/>
            <person name="Zhong S."/>
            <person name="Turgeon B.G."/>
        </authorList>
    </citation>
    <scope>NUCLEOTIDE SEQUENCE [LARGE SCALE GENOMIC DNA]</scope>
    <source>
        <strain evidence="1 2">26-R-13</strain>
    </source>
</reference>
<dbReference type="GeneID" id="19151286"/>
<keyword evidence="2" id="KW-1185">Reference proteome</keyword>
<dbReference type="Proteomes" id="UP000053841">
    <property type="component" value="Unassembled WGS sequence"/>
</dbReference>
<dbReference type="HOGENOM" id="CLU_2126868_0_0_1"/>
<dbReference type="RefSeq" id="XP_007706963.1">
    <property type="nucleotide sequence ID" value="XM_007708773.1"/>
</dbReference>
<dbReference type="EMBL" id="KI964540">
    <property type="protein sequence ID" value="EUC38867.1"/>
    <property type="molecule type" value="Genomic_DNA"/>
</dbReference>
<evidence type="ECO:0000313" key="2">
    <source>
        <dbReference type="Proteomes" id="UP000053841"/>
    </source>
</evidence>
<sequence>ISSSKIPIVLTKCIRRRREAEARQVINTRSPAGRYWARHVNQALQSGVTDRGNSETPTAYLKTWCKPLPDFRANLHRTCSFLYRHRLGTRGFRTSFLVPGKPRLIPASESTPKD</sequence>
<feature type="non-terminal residue" evidence="1">
    <location>
        <position position="1"/>
    </location>
</feature>
<evidence type="ECO:0000313" key="1">
    <source>
        <dbReference type="EMBL" id="EUC38867.1"/>
    </source>
</evidence>
<dbReference type="KEGG" id="bze:COCCADRAFT_82019"/>
<protein>
    <submittedName>
        <fullName evidence="1">Uncharacterized protein</fullName>
    </submittedName>
</protein>
<organism evidence="1 2">
    <name type="scientific">Cochliobolus carbonum (strain 26-R-13)</name>
    <name type="common">Maize leaf spot fungus</name>
    <name type="synonym">Bipolaris zeicola</name>
    <dbReference type="NCBI Taxonomy" id="930089"/>
    <lineage>
        <taxon>Eukaryota</taxon>
        <taxon>Fungi</taxon>
        <taxon>Dikarya</taxon>
        <taxon>Ascomycota</taxon>
        <taxon>Pezizomycotina</taxon>
        <taxon>Dothideomycetes</taxon>
        <taxon>Pleosporomycetidae</taxon>
        <taxon>Pleosporales</taxon>
        <taxon>Pleosporineae</taxon>
        <taxon>Pleosporaceae</taxon>
        <taxon>Bipolaris</taxon>
    </lineage>
</organism>
<name>W6YHT1_COCC2</name>
<dbReference type="AlphaFoldDB" id="W6YHT1"/>